<gene>
    <name evidence="2" type="primary">larB</name>
    <name evidence="2" type="ORF">F1721_02035</name>
</gene>
<dbReference type="PANTHER" id="PTHR43064:SF1">
    <property type="entry name" value="SLL1489 PROTEIN"/>
    <property type="match status" value="1"/>
</dbReference>
<dbReference type="SMART" id="SM01001">
    <property type="entry name" value="AIRC"/>
    <property type="match status" value="1"/>
</dbReference>
<dbReference type="InterPro" id="IPR000031">
    <property type="entry name" value="PurE_dom"/>
</dbReference>
<dbReference type="OrthoDB" id="9782511at2"/>
<evidence type="ECO:0000259" key="1">
    <source>
        <dbReference type="SMART" id="SM01001"/>
    </source>
</evidence>
<dbReference type="AlphaFoldDB" id="A0A5M7C830"/>
<protein>
    <submittedName>
        <fullName evidence="2">Nickel pincer cofactor biosynthesis protein LarB</fullName>
    </submittedName>
</protein>
<reference evidence="2 3" key="1">
    <citation type="submission" date="2019-09" db="EMBL/GenBank/DDBJ databases">
        <title>Draft genome sequence of the thermophilic Saccharopolyspora hirsuta VKM Ac-666T.</title>
        <authorList>
            <person name="Lobastova T.G."/>
            <person name="Fokina V."/>
            <person name="Bragin E.Y."/>
            <person name="Shtratnikova V.Y."/>
            <person name="Starodumova I.P."/>
            <person name="Tarlachkov S.V."/>
            <person name="Donova M.V."/>
        </authorList>
    </citation>
    <scope>NUCLEOTIDE SEQUENCE [LARGE SCALE GENOMIC DNA]</scope>
    <source>
        <strain evidence="2 3">VKM Ac-666</strain>
    </source>
</reference>
<dbReference type="NCBIfam" id="NF033503">
    <property type="entry name" value="LarB"/>
    <property type="match status" value="1"/>
</dbReference>
<name>A0A5M7C830_SACHI</name>
<comment type="caution">
    <text evidence="2">The sequence shown here is derived from an EMBL/GenBank/DDBJ whole genome shotgun (WGS) entry which is preliminary data.</text>
</comment>
<evidence type="ECO:0000313" key="3">
    <source>
        <dbReference type="Proteomes" id="UP000323946"/>
    </source>
</evidence>
<dbReference type="EMBL" id="VWPH01000001">
    <property type="protein sequence ID" value="KAA5838249.1"/>
    <property type="molecule type" value="Genomic_DNA"/>
</dbReference>
<dbReference type="PANTHER" id="PTHR43064">
    <property type="entry name" value="PHOSPHORIBOSYLAMINOIMIDAZOLE CARBOXYLASE-RELATED"/>
    <property type="match status" value="1"/>
</dbReference>
<dbReference type="InterPro" id="IPR039476">
    <property type="entry name" value="P2CMN_synthase_LarB"/>
</dbReference>
<dbReference type="Pfam" id="PF00731">
    <property type="entry name" value="AIRC"/>
    <property type="match status" value="1"/>
</dbReference>
<dbReference type="GO" id="GO:0016787">
    <property type="term" value="F:hydrolase activity"/>
    <property type="evidence" value="ECO:0007669"/>
    <property type="project" value="InterPro"/>
</dbReference>
<evidence type="ECO:0000313" key="2">
    <source>
        <dbReference type="EMBL" id="KAA5838249.1"/>
    </source>
</evidence>
<sequence length="222" mass="22382">MTGFADLGYARVDTDREARQGLPEVVYAPGKQPAEITGIVTELLARSTGPVLVTRLDADAAAQVGVPGGSYHETARLLVWRPAPPRPFRVCIATAGTADWPVAAEAEAVCTAIGLTTHVVRDVGVAGLHRLLAVREELAGADAVIVVAGMEGALASAVGGLVACPVVAVPTSTGYGAALDGVTALLAMLASCAAGLTVVNIDSGFGAAMAAHRLAHTAAGRR</sequence>
<feature type="domain" description="PurE" evidence="1">
    <location>
        <begin position="88"/>
        <end position="220"/>
    </location>
</feature>
<organism evidence="2 3">
    <name type="scientific">Saccharopolyspora hirsuta</name>
    <dbReference type="NCBI Taxonomy" id="1837"/>
    <lineage>
        <taxon>Bacteria</taxon>
        <taxon>Bacillati</taxon>
        <taxon>Actinomycetota</taxon>
        <taxon>Actinomycetes</taxon>
        <taxon>Pseudonocardiales</taxon>
        <taxon>Pseudonocardiaceae</taxon>
        <taxon>Saccharopolyspora</taxon>
    </lineage>
</organism>
<proteinExistence type="predicted"/>
<dbReference type="Proteomes" id="UP000323946">
    <property type="component" value="Unassembled WGS sequence"/>
</dbReference>
<dbReference type="SUPFAM" id="SSF52255">
    <property type="entry name" value="N5-CAIR mutase (phosphoribosylaminoimidazole carboxylase, PurE)"/>
    <property type="match status" value="1"/>
</dbReference>
<dbReference type="Gene3D" id="3.40.50.1970">
    <property type="match status" value="1"/>
</dbReference>
<dbReference type="GO" id="GO:0006189">
    <property type="term" value="P:'de novo' IMP biosynthetic process"/>
    <property type="evidence" value="ECO:0007669"/>
    <property type="project" value="InterPro"/>
</dbReference>
<keyword evidence="3" id="KW-1185">Reference proteome</keyword>
<dbReference type="SMR" id="A0A5M7C830"/>
<dbReference type="RefSeq" id="WP_150064755.1">
    <property type="nucleotide sequence ID" value="NZ_JBEPDJ010000014.1"/>
</dbReference>
<accession>A0A5M7C830</accession>